<dbReference type="InterPro" id="IPR003713">
    <property type="entry name" value="FliS"/>
</dbReference>
<dbReference type="GO" id="GO:0071973">
    <property type="term" value="P:bacterial-type flagellum-dependent cell motility"/>
    <property type="evidence" value="ECO:0007669"/>
    <property type="project" value="TreeGrafter"/>
</dbReference>
<name>A0A917M8L2_9BACL</name>
<evidence type="ECO:0000256" key="2">
    <source>
        <dbReference type="ARBA" id="ARBA00008787"/>
    </source>
</evidence>
<keyword evidence="7" id="KW-0282">Flagellum</keyword>
<comment type="similarity">
    <text evidence="2 6">Belongs to the FliS family.</text>
</comment>
<dbReference type="PANTHER" id="PTHR34773">
    <property type="entry name" value="FLAGELLAR SECRETION CHAPERONE FLIS"/>
    <property type="match status" value="1"/>
</dbReference>
<keyword evidence="5" id="KW-0143">Chaperone</keyword>
<protein>
    <recommendedName>
        <fullName evidence="6">Flagellar secretion chaperone FliS</fullName>
    </recommendedName>
</protein>
<dbReference type="EMBL" id="BMHY01000013">
    <property type="protein sequence ID" value="GGG84487.1"/>
    <property type="molecule type" value="Genomic_DNA"/>
</dbReference>
<comment type="subcellular location">
    <subcellularLocation>
        <location evidence="1 6">Cytoplasm</location>
        <location evidence="1 6">Cytosol</location>
    </subcellularLocation>
</comment>
<evidence type="ECO:0000256" key="6">
    <source>
        <dbReference type="PIRNR" id="PIRNR039090"/>
    </source>
</evidence>
<dbReference type="NCBIfam" id="TIGR00208">
    <property type="entry name" value="fliS"/>
    <property type="match status" value="1"/>
</dbReference>
<reference evidence="7 8" key="1">
    <citation type="journal article" date="2014" name="Int. J. Syst. Evol. Microbiol.">
        <title>Complete genome sequence of Corynebacterium casei LMG S-19264T (=DSM 44701T), isolated from a smear-ripened cheese.</title>
        <authorList>
            <consortium name="US DOE Joint Genome Institute (JGI-PGF)"/>
            <person name="Walter F."/>
            <person name="Albersmeier A."/>
            <person name="Kalinowski J."/>
            <person name="Ruckert C."/>
        </authorList>
    </citation>
    <scope>NUCLEOTIDE SEQUENCE [LARGE SCALE GENOMIC DNA]</scope>
    <source>
        <strain evidence="7 8">CGMCC 1.15286</strain>
    </source>
</reference>
<evidence type="ECO:0000313" key="8">
    <source>
        <dbReference type="Proteomes" id="UP000600247"/>
    </source>
</evidence>
<dbReference type="CDD" id="cd16098">
    <property type="entry name" value="FliS"/>
    <property type="match status" value="1"/>
</dbReference>
<dbReference type="SUPFAM" id="SSF101116">
    <property type="entry name" value="Flagellar export chaperone FliS"/>
    <property type="match status" value="1"/>
</dbReference>
<dbReference type="GO" id="GO:0044780">
    <property type="term" value="P:bacterial-type flagellum assembly"/>
    <property type="evidence" value="ECO:0007669"/>
    <property type="project" value="InterPro"/>
</dbReference>
<comment type="caution">
    <text evidence="7">The sequence shown here is derived from an EMBL/GenBank/DDBJ whole genome shotgun (WGS) entry which is preliminary data.</text>
</comment>
<dbReference type="GO" id="GO:0005829">
    <property type="term" value="C:cytosol"/>
    <property type="evidence" value="ECO:0007669"/>
    <property type="project" value="UniProtKB-SubCell"/>
</dbReference>
<evidence type="ECO:0000256" key="1">
    <source>
        <dbReference type="ARBA" id="ARBA00004514"/>
    </source>
</evidence>
<dbReference type="Proteomes" id="UP000600247">
    <property type="component" value="Unassembled WGS sequence"/>
</dbReference>
<dbReference type="PIRSF" id="PIRSF039090">
    <property type="entry name" value="Flis"/>
    <property type="match status" value="1"/>
</dbReference>
<evidence type="ECO:0000256" key="5">
    <source>
        <dbReference type="ARBA" id="ARBA00023186"/>
    </source>
</evidence>
<proteinExistence type="inferred from homology"/>
<dbReference type="PANTHER" id="PTHR34773:SF1">
    <property type="entry name" value="FLAGELLAR SECRETION CHAPERONE FLIS"/>
    <property type="match status" value="1"/>
</dbReference>
<keyword evidence="3 6" id="KW-0963">Cytoplasm</keyword>
<evidence type="ECO:0000313" key="7">
    <source>
        <dbReference type="EMBL" id="GGG84487.1"/>
    </source>
</evidence>
<organism evidence="7 8">
    <name type="scientific">Paenibacillus radicis</name>
    <name type="common">ex Gao et al. 2016</name>
    <dbReference type="NCBI Taxonomy" id="1737354"/>
    <lineage>
        <taxon>Bacteria</taxon>
        <taxon>Bacillati</taxon>
        <taxon>Bacillota</taxon>
        <taxon>Bacilli</taxon>
        <taxon>Bacillales</taxon>
        <taxon>Paenibacillaceae</taxon>
        <taxon>Paenibacillus</taxon>
    </lineage>
</organism>
<keyword evidence="7" id="KW-0966">Cell projection</keyword>
<dbReference type="InterPro" id="IPR036584">
    <property type="entry name" value="FliS_sf"/>
</dbReference>
<keyword evidence="8" id="KW-1185">Reference proteome</keyword>
<gene>
    <name evidence="7" type="primary">fliS</name>
    <name evidence="7" type="ORF">GCM10010918_47910</name>
</gene>
<dbReference type="Gene3D" id="1.20.120.340">
    <property type="entry name" value="Flagellar protein FliS"/>
    <property type="match status" value="1"/>
</dbReference>
<dbReference type="AlphaFoldDB" id="A0A917M8L2"/>
<accession>A0A917M8L2</accession>
<dbReference type="RefSeq" id="WP_188892218.1">
    <property type="nucleotide sequence ID" value="NZ_BMHY01000013.1"/>
</dbReference>
<keyword evidence="4 6" id="KW-1005">Bacterial flagellum biogenesis</keyword>
<dbReference type="Pfam" id="PF02561">
    <property type="entry name" value="FliS"/>
    <property type="match status" value="1"/>
</dbReference>
<evidence type="ECO:0000256" key="4">
    <source>
        <dbReference type="ARBA" id="ARBA00022795"/>
    </source>
</evidence>
<evidence type="ECO:0000256" key="3">
    <source>
        <dbReference type="ARBA" id="ARBA00022490"/>
    </source>
</evidence>
<sequence>MLNSPYQKYQQSSVQTATPGQLIIMLYEGAIRFTKAGIEGIRIRDYEMANKNFKKSQAIVNELIASLNHEYEISNNLLQIYEYMLHLLIESNMKKNAVPANEVLEHLLQLRDAWKQVIKGTGQFQSEVGSLA</sequence>
<keyword evidence="7" id="KW-0969">Cilium</keyword>